<evidence type="ECO:0000256" key="5">
    <source>
        <dbReference type="ARBA" id="ARBA00023136"/>
    </source>
</evidence>
<accession>A0A1I0HNU3</accession>
<keyword evidence="4 6" id="KW-1133">Transmembrane helix</keyword>
<evidence type="ECO:0000256" key="2">
    <source>
        <dbReference type="ARBA" id="ARBA00007165"/>
    </source>
</evidence>
<dbReference type="AlphaFoldDB" id="A0A1I0HNU3"/>
<dbReference type="GO" id="GO:0005886">
    <property type="term" value="C:plasma membrane"/>
    <property type="evidence" value="ECO:0007669"/>
    <property type="project" value="UniProtKB-SubCell"/>
</dbReference>
<dbReference type="RefSeq" id="WP_093331992.1">
    <property type="nucleotide sequence ID" value="NZ_AP027363.1"/>
</dbReference>
<reference evidence="7 8" key="1">
    <citation type="submission" date="2016-10" db="EMBL/GenBank/DDBJ databases">
        <authorList>
            <person name="de Groot N.N."/>
        </authorList>
    </citation>
    <scope>NUCLEOTIDE SEQUENCE [LARGE SCALE GENOMIC DNA]</scope>
    <source>
        <strain evidence="7 8">DSM 19706</strain>
    </source>
</reference>
<evidence type="ECO:0000256" key="1">
    <source>
        <dbReference type="ARBA" id="ARBA00004370"/>
    </source>
</evidence>
<sequence>MLQNIVSKIRLPWLFFTLAVAAILLNLSHWQYERSIEKKIREQKISQYQQQQPASVVKVQQLMADDFDVNDLPMQVTGHFDNEHAYLLDNQTLEGRVGYRVLKVLVSENVRVLVNLGWVAAPKYRDQLPKIDAIDGQHTIRGHIRIIEQNITLANETQHNQWPMRIQQIDLDKISSLIGQKLLPFVLYLDKKEVLGYQKNWQPIVMPWQKHQAYAVQWFALAIAWLSLMCWAAFRHNNKKR</sequence>
<evidence type="ECO:0000256" key="3">
    <source>
        <dbReference type="ARBA" id="ARBA00022692"/>
    </source>
</evidence>
<dbReference type="CDD" id="cd06662">
    <property type="entry name" value="SURF1"/>
    <property type="match status" value="1"/>
</dbReference>
<dbReference type="PROSITE" id="PS50895">
    <property type="entry name" value="SURF1"/>
    <property type="match status" value="1"/>
</dbReference>
<dbReference type="Proteomes" id="UP000199308">
    <property type="component" value="Unassembled WGS sequence"/>
</dbReference>
<gene>
    <name evidence="7" type="ORF">SAMN05660429_02873</name>
</gene>
<protein>
    <recommendedName>
        <fullName evidence="6">SURF1-like protein</fullName>
    </recommendedName>
</protein>
<dbReference type="PANTHER" id="PTHR23427:SF2">
    <property type="entry name" value="SURFEIT LOCUS PROTEIN 1"/>
    <property type="match status" value="1"/>
</dbReference>
<feature type="transmembrane region" description="Helical" evidence="6">
    <location>
        <begin position="215"/>
        <end position="234"/>
    </location>
</feature>
<keyword evidence="3 6" id="KW-0812">Transmembrane</keyword>
<organism evidence="7 8">
    <name type="scientific">Thalassotalea agarivorans</name>
    <name type="common">Thalassomonas agarivorans</name>
    <dbReference type="NCBI Taxonomy" id="349064"/>
    <lineage>
        <taxon>Bacteria</taxon>
        <taxon>Pseudomonadati</taxon>
        <taxon>Pseudomonadota</taxon>
        <taxon>Gammaproteobacteria</taxon>
        <taxon>Alteromonadales</taxon>
        <taxon>Colwelliaceae</taxon>
        <taxon>Thalassotalea</taxon>
    </lineage>
</organism>
<name>A0A1I0HNU3_THASX</name>
<feature type="transmembrane region" description="Helical" evidence="6">
    <location>
        <begin position="12"/>
        <end position="32"/>
    </location>
</feature>
<evidence type="ECO:0000256" key="6">
    <source>
        <dbReference type="RuleBase" id="RU363076"/>
    </source>
</evidence>
<dbReference type="OrthoDB" id="9789940at2"/>
<comment type="similarity">
    <text evidence="2 6">Belongs to the SURF1 family.</text>
</comment>
<dbReference type="InterPro" id="IPR045214">
    <property type="entry name" value="Surf1/Surf4"/>
</dbReference>
<evidence type="ECO:0000313" key="7">
    <source>
        <dbReference type="EMBL" id="SET85635.1"/>
    </source>
</evidence>
<comment type="subcellular location">
    <subcellularLocation>
        <location evidence="6">Cell membrane</location>
        <topology evidence="6">Multi-pass membrane protein</topology>
    </subcellularLocation>
    <subcellularLocation>
        <location evidence="1">Membrane</location>
    </subcellularLocation>
</comment>
<keyword evidence="6" id="KW-1003">Cell membrane</keyword>
<dbReference type="STRING" id="349064.SAMN05660429_02873"/>
<dbReference type="Pfam" id="PF02104">
    <property type="entry name" value="SURF1"/>
    <property type="match status" value="1"/>
</dbReference>
<dbReference type="PANTHER" id="PTHR23427">
    <property type="entry name" value="SURFEIT LOCUS PROTEIN"/>
    <property type="match status" value="1"/>
</dbReference>
<keyword evidence="5 6" id="KW-0472">Membrane</keyword>
<evidence type="ECO:0000256" key="4">
    <source>
        <dbReference type="ARBA" id="ARBA00022989"/>
    </source>
</evidence>
<dbReference type="EMBL" id="FOHK01000017">
    <property type="protein sequence ID" value="SET85635.1"/>
    <property type="molecule type" value="Genomic_DNA"/>
</dbReference>
<dbReference type="InterPro" id="IPR002994">
    <property type="entry name" value="Surf1/Shy1"/>
</dbReference>
<proteinExistence type="inferred from homology"/>
<evidence type="ECO:0000313" key="8">
    <source>
        <dbReference type="Proteomes" id="UP000199308"/>
    </source>
</evidence>
<keyword evidence="8" id="KW-1185">Reference proteome</keyword>